<protein>
    <submittedName>
        <fullName evidence="1">Uncharacterized protein</fullName>
    </submittedName>
</protein>
<gene>
    <name evidence="1" type="ORF">SINV_07760</name>
</gene>
<evidence type="ECO:0000313" key="1">
    <source>
        <dbReference type="EMBL" id="EFZ17445.1"/>
    </source>
</evidence>
<sequence>MHTAPRDRLFLDVLESTFEGCLQTSMQSRFAVNFENLTWMSRLTVDIWTVVLLGNDIAMFPEYYWHMPCDVVNLCFCNVSVILHCNLQHYNIAAMLLQFSVLYGCGDSNPVRHEGKNVTLAFSHISRLSVRTFDMMTTKSPCCWLCVDPIAFASAVV</sequence>
<feature type="non-terminal residue" evidence="1">
    <location>
        <position position="157"/>
    </location>
</feature>
<dbReference type="HOGENOM" id="CLU_1680140_0_0_1"/>
<proteinExistence type="predicted"/>
<organism>
    <name type="scientific">Solenopsis invicta</name>
    <name type="common">Red imported fire ant</name>
    <name type="synonym">Solenopsis wagneri</name>
    <dbReference type="NCBI Taxonomy" id="13686"/>
    <lineage>
        <taxon>Eukaryota</taxon>
        <taxon>Metazoa</taxon>
        <taxon>Ecdysozoa</taxon>
        <taxon>Arthropoda</taxon>
        <taxon>Hexapoda</taxon>
        <taxon>Insecta</taxon>
        <taxon>Pterygota</taxon>
        <taxon>Neoptera</taxon>
        <taxon>Endopterygota</taxon>
        <taxon>Hymenoptera</taxon>
        <taxon>Apocrita</taxon>
        <taxon>Aculeata</taxon>
        <taxon>Formicoidea</taxon>
        <taxon>Formicidae</taxon>
        <taxon>Myrmicinae</taxon>
        <taxon>Solenopsis</taxon>
    </lineage>
</organism>
<accession>E9IPQ8</accession>
<name>E9IPQ8_SOLIN</name>
<dbReference type="EMBL" id="GL764572">
    <property type="protein sequence ID" value="EFZ17445.1"/>
    <property type="molecule type" value="Genomic_DNA"/>
</dbReference>
<dbReference type="AlphaFoldDB" id="E9IPQ8"/>
<reference evidence="1" key="1">
    <citation type="journal article" date="2011" name="Proc. Natl. Acad. Sci. U.S.A.">
        <title>The genome of the fire ant Solenopsis invicta.</title>
        <authorList>
            <person name="Wurm Y."/>
            <person name="Wang J."/>
            <person name="Riba-Grognuz O."/>
            <person name="Corona M."/>
            <person name="Nygaard S."/>
            <person name="Hunt B.G."/>
            <person name="Ingram K.K."/>
            <person name="Falquet L."/>
            <person name="Nipitwattanaphon M."/>
            <person name="Gotzek D."/>
            <person name="Dijkstra M.B."/>
            <person name="Oettler J."/>
            <person name="Comtesse F."/>
            <person name="Shih C.J."/>
            <person name="Wu W.J."/>
            <person name="Yang C.C."/>
            <person name="Thomas J."/>
            <person name="Beaudoing E."/>
            <person name="Pradervand S."/>
            <person name="Flegel V."/>
            <person name="Cook E.D."/>
            <person name="Fabbretti R."/>
            <person name="Stockinger H."/>
            <person name="Long L."/>
            <person name="Farmerie W.G."/>
            <person name="Oakey J."/>
            <person name="Boomsma J.J."/>
            <person name="Pamilo P."/>
            <person name="Yi S.V."/>
            <person name="Heinze J."/>
            <person name="Goodisman M.A."/>
            <person name="Farinelli L."/>
            <person name="Harshman K."/>
            <person name="Hulo N."/>
            <person name="Cerutti L."/>
            <person name="Xenarios I."/>
            <person name="Shoemaker D."/>
            <person name="Keller L."/>
        </authorList>
    </citation>
    <scope>NUCLEOTIDE SEQUENCE [LARGE SCALE GENOMIC DNA]</scope>
</reference>